<sequence length="263" mass="29690">MEVAKHQKHFVLVHGACHGAWSWYKIKPRLESSGHRVTALDMSASGVNPKKLDELHTFYDYTLPLIEFMASVPPNEKVILVGHSLGGLNLALAMDKYPEKISVAVFLAAFMPDSTHTPSYVLDQYCERIPAEAWLDTQFPPFGSSEEPLTSMFFGPKFLSSKLYQLCPIEDLTLARTLVRPGSLFLEDLSKATKFSSERYGSVKRVYVICNEDKGIPVEFQQWMIENIGETETKEIKGADHMTMCSKPAELCHYLQEIASEYD</sequence>
<dbReference type="InterPro" id="IPR045889">
    <property type="entry name" value="MES/HNL"/>
</dbReference>
<dbReference type="InterPro" id="IPR000073">
    <property type="entry name" value="AB_hydrolase_1"/>
</dbReference>
<gene>
    <name evidence="3" type="ORF">ILEXP_LOCUS35649</name>
</gene>
<dbReference type="EMBL" id="CAUOFW020004613">
    <property type="protein sequence ID" value="CAK9166425.1"/>
    <property type="molecule type" value="Genomic_DNA"/>
</dbReference>
<keyword evidence="4" id="KW-1185">Reference proteome</keyword>
<dbReference type="AlphaFoldDB" id="A0ABC8TAI9"/>
<dbReference type="PANTHER" id="PTHR10992:SF1083">
    <property type="entry name" value="METHYLESTERASE 1"/>
    <property type="match status" value="1"/>
</dbReference>
<dbReference type="PANTHER" id="PTHR10992">
    <property type="entry name" value="METHYLESTERASE FAMILY MEMBER"/>
    <property type="match status" value="1"/>
</dbReference>
<dbReference type="FunFam" id="3.40.50.1820:FF:000051">
    <property type="entry name" value="(S)-hydroxynitrile lyase"/>
    <property type="match status" value="1"/>
</dbReference>
<reference evidence="3 4" key="1">
    <citation type="submission" date="2024-02" db="EMBL/GenBank/DDBJ databases">
        <authorList>
            <person name="Vignale AGUSTIN F."/>
            <person name="Sosa J E."/>
            <person name="Modenutti C."/>
        </authorList>
    </citation>
    <scope>NUCLEOTIDE SEQUENCE [LARGE SCALE GENOMIC DNA]</scope>
</reference>
<name>A0ABC8TAI9_9AQUA</name>
<dbReference type="InterPro" id="IPR029058">
    <property type="entry name" value="AB_hydrolase_fold"/>
</dbReference>
<keyword evidence="1" id="KW-0378">Hydrolase</keyword>
<proteinExistence type="predicted"/>
<evidence type="ECO:0000313" key="4">
    <source>
        <dbReference type="Proteomes" id="UP001642360"/>
    </source>
</evidence>
<dbReference type="Proteomes" id="UP001642360">
    <property type="component" value="Unassembled WGS sequence"/>
</dbReference>
<evidence type="ECO:0000256" key="1">
    <source>
        <dbReference type="ARBA" id="ARBA00022801"/>
    </source>
</evidence>
<protein>
    <recommendedName>
        <fullName evidence="2">AB hydrolase-1 domain-containing protein</fullName>
    </recommendedName>
</protein>
<organism evidence="3 4">
    <name type="scientific">Ilex paraguariensis</name>
    <name type="common">yerba mate</name>
    <dbReference type="NCBI Taxonomy" id="185542"/>
    <lineage>
        <taxon>Eukaryota</taxon>
        <taxon>Viridiplantae</taxon>
        <taxon>Streptophyta</taxon>
        <taxon>Embryophyta</taxon>
        <taxon>Tracheophyta</taxon>
        <taxon>Spermatophyta</taxon>
        <taxon>Magnoliopsida</taxon>
        <taxon>eudicotyledons</taxon>
        <taxon>Gunneridae</taxon>
        <taxon>Pentapetalae</taxon>
        <taxon>asterids</taxon>
        <taxon>campanulids</taxon>
        <taxon>Aquifoliales</taxon>
        <taxon>Aquifoliaceae</taxon>
        <taxon>Ilex</taxon>
    </lineage>
</organism>
<dbReference type="SUPFAM" id="SSF53474">
    <property type="entry name" value="alpha/beta-Hydrolases"/>
    <property type="match status" value="1"/>
</dbReference>
<dbReference type="GO" id="GO:0016787">
    <property type="term" value="F:hydrolase activity"/>
    <property type="evidence" value="ECO:0007669"/>
    <property type="project" value="UniProtKB-KW"/>
</dbReference>
<evidence type="ECO:0000313" key="3">
    <source>
        <dbReference type="EMBL" id="CAK9166425.1"/>
    </source>
</evidence>
<evidence type="ECO:0000259" key="2">
    <source>
        <dbReference type="Pfam" id="PF12697"/>
    </source>
</evidence>
<comment type="caution">
    <text evidence="3">The sequence shown here is derived from an EMBL/GenBank/DDBJ whole genome shotgun (WGS) entry which is preliminary data.</text>
</comment>
<dbReference type="Pfam" id="PF12697">
    <property type="entry name" value="Abhydrolase_6"/>
    <property type="match status" value="1"/>
</dbReference>
<accession>A0ABC8TAI9</accession>
<feature type="domain" description="AB hydrolase-1" evidence="2">
    <location>
        <begin position="10"/>
        <end position="250"/>
    </location>
</feature>
<dbReference type="Gene3D" id="3.40.50.1820">
    <property type="entry name" value="alpha/beta hydrolase"/>
    <property type="match status" value="1"/>
</dbReference>